<dbReference type="GO" id="GO:0051750">
    <property type="term" value="F:delta(3,5)-delta(2,4)-dienoyl-CoA isomerase activity"/>
    <property type="evidence" value="ECO:0007669"/>
    <property type="project" value="TreeGrafter"/>
</dbReference>
<comment type="catalytic activity">
    <reaction evidence="10">
        <text>(3E,5Z,8Z,11Z,14Z)-eicosapentaenoyl-CoA = (2E,4E,8Z,11Z,14Z)-eicosapentaenoyl-CoA</text>
        <dbReference type="Rhea" id="RHEA:45224"/>
        <dbReference type="ChEBI" id="CHEBI:85090"/>
        <dbReference type="ChEBI" id="CHEBI:85091"/>
    </reaction>
</comment>
<evidence type="ECO:0000256" key="11">
    <source>
        <dbReference type="ARBA" id="ARBA00055786"/>
    </source>
</evidence>
<evidence type="ECO:0000256" key="7">
    <source>
        <dbReference type="ARBA" id="ARBA00023140"/>
    </source>
</evidence>
<evidence type="ECO:0000256" key="1">
    <source>
        <dbReference type="ARBA" id="ARBA00004275"/>
    </source>
</evidence>
<evidence type="ECO:0000313" key="15">
    <source>
        <dbReference type="RefSeq" id="XP_011497598.1"/>
    </source>
</evidence>
<reference evidence="14 15" key="1">
    <citation type="submission" date="2025-04" db="UniProtKB">
        <authorList>
            <consortium name="RefSeq"/>
        </authorList>
    </citation>
    <scope>IDENTIFICATION</scope>
</reference>
<evidence type="ECO:0000256" key="9">
    <source>
        <dbReference type="ARBA" id="ARBA00051408"/>
    </source>
</evidence>
<dbReference type="PANTHER" id="PTHR43149:SF1">
    <property type="entry name" value="DELTA(3,5)-DELTA(2,4)-DIENOYL-COA ISOMERASE, MITOCHONDRIAL"/>
    <property type="match status" value="1"/>
</dbReference>
<evidence type="ECO:0000256" key="4">
    <source>
        <dbReference type="ARBA" id="ARBA00022832"/>
    </source>
</evidence>
<evidence type="ECO:0000256" key="2">
    <source>
        <dbReference type="ARBA" id="ARBA00005005"/>
    </source>
</evidence>
<accession>A0AAJ7DV64</accession>
<comment type="pathway">
    <text evidence="2">Lipid metabolism; fatty acid beta-oxidation.</text>
</comment>
<proteinExistence type="inferred from homology"/>
<dbReference type="FunFam" id="1.10.12.10:FF:000004">
    <property type="entry name" value="Delta3,5-delta2,4-dienoyl-CoA isomerase"/>
    <property type="match status" value="1"/>
</dbReference>
<dbReference type="RefSeq" id="XP_011497598.1">
    <property type="nucleotide sequence ID" value="XM_011499296.1"/>
</dbReference>
<evidence type="ECO:0000256" key="8">
    <source>
        <dbReference type="ARBA" id="ARBA00023235"/>
    </source>
</evidence>
<dbReference type="SUPFAM" id="SSF52096">
    <property type="entry name" value="ClpP/crotonase"/>
    <property type="match status" value="1"/>
</dbReference>
<dbReference type="FunFam" id="3.90.226.10:FF:000024">
    <property type="entry name" value="Delta3,5-delta2,4-dienoyl-CoA isomerase"/>
    <property type="match status" value="1"/>
</dbReference>
<keyword evidence="8 14" id="KW-0413">Isomerase</keyword>
<keyword evidence="5" id="KW-0007">Acetylation</keyword>
<keyword evidence="7" id="KW-0576">Peroxisome</keyword>
<keyword evidence="13" id="KW-1185">Reference proteome</keyword>
<dbReference type="RefSeq" id="XP_011497597.1">
    <property type="nucleotide sequence ID" value="XM_011499295.1"/>
</dbReference>
<dbReference type="AlphaFoldDB" id="A0AAJ7DV64"/>
<keyword evidence="6" id="KW-0443">Lipid metabolism</keyword>
<dbReference type="GO" id="GO:0005777">
    <property type="term" value="C:peroxisome"/>
    <property type="evidence" value="ECO:0007669"/>
    <property type="project" value="UniProtKB-SubCell"/>
</dbReference>
<dbReference type="Gene3D" id="1.10.12.10">
    <property type="entry name" value="Lyase 2-enoyl-coa Hydratase, Chain A, domain 2"/>
    <property type="match status" value="1"/>
</dbReference>
<evidence type="ECO:0000313" key="14">
    <source>
        <dbReference type="RefSeq" id="XP_011497597.1"/>
    </source>
</evidence>
<evidence type="ECO:0000256" key="5">
    <source>
        <dbReference type="ARBA" id="ARBA00022990"/>
    </source>
</evidence>
<comment type="similarity">
    <text evidence="3">Belongs to the enoyl-CoA hydratase/isomerase family.</text>
</comment>
<evidence type="ECO:0000313" key="13">
    <source>
        <dbReference type="Proteomes" id="UP000695007"/>
    </source>
</evidence>
<protein>
    <recommendedName>
        <fullName evidence="12">Delta(3,5)-Delta(2,4)-dienoyl-CoA isomerase, mitochondrial</fullName>
    </recommendedName>
</protein>
<comment type="subcellular location">
    <subcellularLocation>
        <location evidence="1">Peroxisome</location>
    </subcellularLocation>
</comment>
<dbReference type="InterPro" id="IPR014748">
    <property type="entry name" value="Enoyl-CoA_hydra_C"/>
</dbReference>
<dbReference type="Proteomes" id="UP000695007">
    <property type="component" value="Unplaced"/>
</dbReference>
<dbReference type="PANTHER" id="PTHR43149">
    <property type="entry name" value="ENOYL-COA HYDRATASE"/>
    <property type="match status" value="1"/>
</dbReference>
<evidence type="ECO:0000256" key="12">
    <source>
        <dbReference type="ARBA" id="ARBA00071021"/>
    </source>
</evidence>
<dbReference type="InterPro" id="IPR029045">
    <property type="entry name" value="ClpP/crotonase-like_dom_sf"/>
</dbReference>
<dbReference type="GO" id="GO:0006631">
    <property type="term" value="P:fatty acid metabolic process"/>
    <property type="evidence" value="ECO:0007669"/>
    <property type="project" value="UniProtKB-KW"/>
</dbReference>
<evidence type="ECO:0000256" key="6">
    <source>
        <dbReference type="ARBA" id="ARBA00023098"/>
    </source>
</evidence>
<evidence type="ECO:0000256" key="3">
    <source>
        <dbReference type="ARBA" id="ARBA00005254"/>
    </source>
</evidence>
<dbReference type="Pfam" id="PF00378">
    <property type="entry name" value="ECH_1"/>
    <property type="match status" value="1"/>
</dbReference>
<organism evidence="13 14">
    <name type="scientific">Ceratosolen solmsi marchali</name>
    <dbReference type="NCBI Taxonomy" id="326594"/>
    <lineage>
        <taxon>Eukaryota</taxon>
        <taxon>Metazoa</taxon>
        <taxon>Ecdysozoa</taxon>
        <taxon>Arthropoda</taxon>
        <taxon>Hexapoda</taxon>
        <taxon>Insecta</taxon>
        <taxon>Pterygota</taxon>
        <taxon>Neoptera</taxon>
        <taxon>Endopterygota</taxon>
        <taxon>Hymenoptera</taxon>
        <taxon>Apocrita</taxon>
        <taxon>Proctotrupomorpha</taxon>
        <taxon>Chalcidoidea</taxon>
        <taxon>Agaonidae</taxon>
        <taxon>Agaoninae</taxon>
        <taxon>Ceratosolen</taxon>
    </lineage>
</organism>
<evidence type="ECO:0000256" key="10">
    <source>
        <dbReference type="ARBA" id="ARBA00052809"/>
    </source>
</evidence>
<dbReference type="KEGG" id="csol:105361973"/>
<name>A0AAJ7DV64_9HYME</name>
<dbReference type="CDD" id="cd06558">
    <property type="entry name" value="crotonase-like"/>
    <property type="match status" value="1"/>
</dbReference>
<comment type="catalytic activity">
    <reaction evidence="9">
        <text>(3E,5Z)-octadienoyl-CoA = (2E,4E)-octadienoyl-CoA</text>
        <dbReference type="Rhea" id="RHEA:45244"/>
        <dbReference type="ChEBI" id="CHEBI:62243"/>
        <dbReference type="ChEBI" id="CHEBI:85108"/>
    </reaction>
</comment>
<dbReference type="GO" id="GO:0005739">
    <property type="term" value="C:mitochondrion"/>
    <property type="evidence" value="ECO:0007669"/>
    <property type="project" value="TreeGrafter"/>
</dbReference>
<dbReference type="GeneID" id="105361973"/>
<dbReference type="Gene3D" id="3.90.226.10">
    <property type="entry name" value="2-enoyl-CoA Hydratase, Chain A, domain 1"/>
    <property type="match status" value="1"/>
</dbReference>
<sequence length="278" mass="30401">MEQKNYTTLAITEPSPSVFHVQLNRSNKLNALNGTMWLEIGECFNELSNKSDCRVIILSGSGKAFCAGIDLMDAMKLFQELVELPDVARKCKVLEKKIKQYQDSFTAIEQCSKPVITAVHGACVGGGVDMICSADIRYCSSDAWFQIKEVDLGMAADVGTLQRLPKIIGSQSLVNELAYTGRKMLSSEALQIGFVSQILDDKTSLMDKALDVAKEIAAKSPVAVQGTKLSLNYSREHTVGEGLNHILMRNQIMLQSEDFINAATALATKGDKPVFSKL</sequence>
<comment type="function">
    <text evidence="11">Isomerization of 3-trans,5-cis-dienoyl-CoA to 2-trans,4-trans-dienoyl-CoA.</text>
</comment>
<gene>
    <name evidence="14 15" type="primary">LOC105361973</name>
</gene>
<keyword evidence="4" id="KW-0276">Fatty acid metabolism</keyword>
<dbReference type="InterPro" id="IPR001753">
    <property type="entry name" value="Enoyl-CoA_hydra/iso"/>
</dbReference>
<dbReference type="InterPro" id="IPR045002">
    <property type="entry name" value="Ech1-like"/>
</dbReference>